<evidence type="ECO:0000259" key="2">
    <source>
        <dbReference type="Pfam" id="PF19291"/>
    </source>
</evidence>
<feature type="domain" description="Trehalase-like N-terminal" evidence="2">
    <location>
        <begin position="17"/>
        <end position="108"/>
    </location>
</feature>
<proteinExistence type="predicted"/>
<gene>
    <name evidence="3" type="ORF">J2S90_001260</name>
    <name evidence="4" type="ORF">J2S93_000440</name>
</gene>
<dbReference type="Gene3D" id="1.50.10.10">
    <property type="match status" value="1"/>
</dbReference>
<dbReference type="Pfam" id="PF00723">
    <property type="entry name" value="Glyco_hydro_15"/>
    <property type="match status" value="1"/>
</dbReference>
<comment type="caution">
    <text evidence="3">The sequence shown here is derived from an EMBL/GenBank/DDBJ whole genome shotgun (WGS) entry which is preliminary data.</text>
</comment>
<dbReference type="InterPro" id="IPR012341">
    <property type="entry name" value="6hp_glycosidase-like_sf"/>
</dbReference>
<dbReference type="GO" id="GO:0004553">
    <property type="term" value="F:hydrolase activity, hydrolyzing O-glycosyl compounds"/>
    <property type="evidence" value="ECO:0007669"/>
    <property type="project" value="TreeGrafter"/>
</dbReference>
<dbReference type="AlphaFoldDB" id="A0AAW8DGH7"/>
<dbReference type="InterPro" id="IPR008928">
    <property type="entry name" value="6-hairpin_glycosidase_sf"/>
</dbReference>
<dbReference type="Proteomes" id="UP001230951">
    <property type="component" value="Unassembled WGS sequence"/>
</dbReference>
<dbReference type="EMBL" id="JAUSRG010000002">
    <property type="protein sequence ID" value="MDP9904314.1"/>
    <property type="molecule type" value="Genomic_DNA"/>
</dbReference>
<dbReference type="RefSeq" id="WP_306959938.1">
    <property type="nucleotide sequence ID" value="NZ_JAUSRG010000002.1"/>
</dbReference>
<dbReference type="PANTHER" id="PTHR31616">
    <property type="entry name" value="TREHALASE"/>
    <property type="match status" value="1"/>
</dbReference>
<evidence type="ECO:0000259" key="1">
    <source>
        <dbReference type="Pfam" id="PF00723"/>
    </source>
</evidence>
<reference evidence="3 5" key="1">
    <citation type="submission" date="2023-07" db="EMBL/GenBank/DDBJ databases">
        <title>Sorghum-associated microbial communities from plants grown in Nebraska, USA.</title>
        <authorList>
            <person name="Schachtman D."/>
        </authorList>
    </citation>
    <scope>NUCLEOTIDE SEQUENCE</scope>
    <source>
        <strain evidence="3">DS1006</strain>
        <strain evidence="4 5">DS1016</strain>
    </source>
</reference>
<evidence type="ECO:0000313" key="6">
    <source>
        <dbReference type="Proteomes" id="UP001242995"/>
    </source>
</evidence>
<dbReference type="EMBL" id="JAUSTF010000001">
    <property type="protein sequence ID" value="MDQ0179033.1"/>
    <property type="molecule type" value="Genomic_DNA"/>
</dbReference>
<protein>
    <submittedName>
        <fullName evidence="3">GH15 family glucan-1,4-alpha-glucosidase</fullName>
    </submittedName>
</protein>
<sequence>MITGAPARPVVNQDGYLPIEDHGLIGDGSTCALVGRDGAITWLCLPEFDSPPFLAGILDAESGGRFEIAPVRTLASSQRYTEDSCVLVTSLVSDRGVLQVTDGLTLRAGADLSEPVPAGRSELLRHARAVGGDVPLRISLIPKTGITFDTLATGWRFDWRQDGVHEVYLWSSVELIPDGRGLSAELTLRAGETLTMVLHWSGRFRLRQHPESKKLIDQTVYAWRRWASNLDCEGSQAELMKRSALTLKMLDHAETGAILAAATSSLPEWPGTSRNWDYRYTWVRDASFSNYVFRRIGDPSDADVFLAWVLTNVERDGAPHVMYALDGSQPPDEVEDPHLRGYRGSAPVRWGNGARHQLQHDVYGEIVDIAYQWSGSGKRVDERLWAALVPIVEMAIRSWRVPDSGPWEIRDKSRPFTYSAALCYVAIDRAIQIARRDGLPYPKRRWEATARQIRRAALTQSWDPRRRTFTENLGGNGGLDASLLTLPVRNVIDFDDPRMVSTTKAIAAELDAGNGLLFRYLPSVSPDGLPGNEGAFLLCSFWLVDNLAGQGRVDQAHELYESLCSRANSLGLLPEQIHPDTGEFLGNFPQAFSHVGVLASGLRLLKAERRAAKAGTTTRNQG</sequence>
<organism evidence="3 6">
    <name type="scientific">Arthrobacter bambusae</name>
    <dbReference type="NCBI Taxonomy" id="1338426"/>
    <lineage>
        <taxon>Bacteria</taxon>
        <taxon>Bacillati</taxon>
        <taxon>Actinomycetota</taxon>
        <taxon>Actinomycetes</taxon>
        <taxon>Micrococcales</taxon>
        <taxon>Micrococcaceae</taxon>
        <taxon>Arthrobacter</taxon>
    </lineage>
</organism>
<dbReference type="InterPro" id="IPR045582">
    <property type="entry name" value="Trehalase-like_N"/>
</dbReference>
<dbReference type="PANTHER" id="PTHR31616:SF0">
    <property type="entry name" value="GLUCAN 1,4-ALPHA-GLUCOSIDASE"/>
    <property type="match status" value="1"/>
</dbReference>
<dbReference type="GO" id="GO:0005975">
    <property type="term" value="P:carbohydrate metabolic process"/>
    <property type="evidence" value="ECO:0007669"/>
    <property type="project" value="InterPro"/>
</dbReference>
<accession>A0AAW8DGH7</accession>
<dbReference type="InterPro" id="IPR011613">
    <property type="entry name" value="GH15-like"/>
</dbReference>
<evidence type="ECO:0000313" key="3">
    <source>
        <dbReference type="EMBL" id="MDP9904314.1"/>
    </source>
</evidence>
<keyword evidence="5" id="KW-1185">Reference proteome</keyword>
<name>A0AAW8DGH7_9MICC</name>
<evidence type="ECO:0000313" key="5">
    <source>
        <dbReference type="Proteomes" id="UP001230951"/>
    </source>
</evidence>
<feature type="domain" description="GH15-like" evidence="1">
    <location>
        <begin position="235"/>
        <end position="599"/>
    </location>
</feature>
<dbReference type="Pfam" id="PF19291">
    <property type="entry name" value="TREH_N"/>
    <property type="match status" value="1"/>
</dbReference>
<dbReference type="Proteomes" id="UP001242995">
    <property type="component" value="Unassembled WGS sequence"/>
</dbReference>
<dbReference type="SUPFAM" id="SSF48208">
    <property type="entry name" value="Six-hairpin glycosidases"/>
    <property type="match status" value="1"/>
</dbReference>
<evidence type="ECO:0000313" key="4">
    <source>
        <dbReference type="EMBL" id="MDQ0179033.1"/>
    </source>
</evidence>